<dbReference type="KEGG" id="jag:GJA_4905"/>
<reference evidence="8 9" key="1">
    <citation type="journal article" date="2015" name="Genome Announc.">
        <title>Genome Sequence of Mushroom Soft-Rot Pathogen Janthinobacterium agaricidamnosum.</title>
        <authorList>
            <person name="Graupner K."/>
            <person name="Lackner G."/>
            <person name="Hertweck C."/>
        </authorList>
    </citation>
    <scope>NUCLEOTIDE SEQUENCE [LARGE SCALE GENOMIC DNA]</scope>
    <source>
        <strain evidence="9">NBRC 102515 / DSM 9628</strain>
    </source>
</reference>
<dbReference type="NCBIfam" id="NF047847">
    <property type="entry name" value="SS_mature_LptM"/>
    <property type="match status" value="1"/>
</dbReference>
<keyword evidence="4" id="KW-0564">Palmitate</keyword>
<feature type="compositionally biased region" description="Low complexity" evidence="7">
    <location>
        <begin position="52"/>
        <end position="68"/>
    </location>
</feature>
<proteinExistence type="predicted"/>
<evidence type="ECO:0000256" key="1">
    <source>
        <dbReference type="ARBA" id="ARBA00004459"/>
    </source>
</evidence>
<keyword evidence="2" id="KW-0732">Signal</keyword>
<dbReference type="RefSeq" id="WP_038496952.1">
    <property type="nucleotide sequence ID" value="NZ_BCTH01000110.1"/>
</dbReference>
<dbReference type="PROSITE" id="PS51257">
    <property type="entry name" value="PROKAR_LIPOPROTEIN"/>
    <property type="match status" value="1"/>
</dbReference>
<dbReference type="InterPro" id="IPR032831">
    <property type="entry name" value="LptM_cons"/>
</dbReference>
<evidence type="ECO:0000313" key="9">
    <source>
        <dbReference type="Proteomes" id="UP000027604"/>
    </source>
</evidence>
<evidence type="ECO:0000256" key="6">
    <source>
        <dbReference type="ARBA" id="ARBA00023288"/>
    </source>
</evidence>
<protein>
    <submittedName>
        <fullName evidence="8">Putative lipoprotein</fullName>
    </submittedName>
</protein>
<evidence type="ECO:0000256" key="5">
    <source>
        <dbReference type="ARBA" id="ARBA00023237"/>
    </source>
</evidence>
<keyword evidence="3" id="KW-0472">Membrane</keyword>
<dbReference type="EMBL" id="HG322949">
    <property type="protein sequence ID" value="CDG85508.1"/>
    <property type="molecule type" value="Genomic_DNA"/>
</dbReference>
<feature type="region of interest" description="Disordered" evidence="7">
    <location>
        <begin position="32"/>
        <end position="76"/>
    </location>
</feature>
<keyword evidence="5" id="KW-0998">Cell outer membrane</keyword>
<accession>W0VDQ6</accession>
<evidence type="ECO:0000256" key="7">
    <source>
        <dbReference type="SAM" id="MobiDB-lite"/>
    </source>
</evidence>
<evidence type="ECO:0000256" key="2">
    <source>
        <dbReference type="ARBA" id="ARBA00022729"/>
    </source>
</evidence>
<sequence length="76" mass="7518">MKSSPAFYIGIFLALGGVLSGCGQPGPLYLPRPPAKAGPFTPAPVPPPPALQVPANPDAIAPIAAPASNNPPAPAR</sequence>
<evidence type="ECO:0000313" key="8">
    <source>
        <dbReference type="EMBL" id="CDG85508.1"/>
    </source>
</evidence>
<dbReference type="Proteomes" id="UP000027604">
    <property type="component" value="Chromosome I"/>
</dbReference>
<evidence type="ECO:0000256" key="4">
    <source>
        <dbReference type="ARBA" id="ARBA00023139"/>
    </source>
</evidence>
<organism evidence="8 9">
    <name type="scientific">Janthinobacterium agaricidamnosum NBRC 102515 = DSM 9628</name>
    <dbReference type="NCBI Taxonomy" id="1349767"/>
    <lineage>
        <taxon>Bacteria</taxon>
        <taxon>Pseudomonadati</taxon>
        <taxon>Pseudomonadota</taxon>
        <taxon>Betaproteobacteria</taxon>
        <taxon>Burkholderiales</taxon>
        <taxon>Oxalobacteraceae</taxon>
        <taxon>Janthinobacterium</taxon>
    </lineage>
</organism>
<evidence type="ECO:0000256" key="3">
    <source>
        <dbReference type="ARBA" id="ARBA00023136"/>
    </source>
</evidence>
<name>W0VDQ6_9BURK</name>
<comment type="subcellular location">
    <subcellularLocation>
        <location evidence="1">Cell outer membrane</location>
        <topology evidence="1">Lipid-anchor</topology>
    </subcellularLocation>
</comment>
<feature type="compositionally biased region" description="Pro residues" evidence="7">
    <location>
        <begin position="32"/>
        <end position="51"/>
    </location>
</feature>
<dbReference type="PATRIC" id="fig|1349767.4.peg.1525"/>
<keyword evidence="9" id="KW-1185">Reference proteome</keyword>
<dbReference type="HOGENOM" id="CLU_2649575_0_0_4"/>
<dbReference type="AlphaFoldDB" id="W0VDQ6"/>
<keyword evidence="6 8" id="KW-0449">Lipoprotein</keyword>
<gene>
    <name evidence="8" type="ORF">GJA_4905</name>
</gene>